<evidence type="ECO:0008006" key="3">
    <source>
        <dbReference type="Google" id="ProtNLM"/>
    </source>
</evidence>
<dbReference type="Proteomes" id="UP000199062">
    <property type="component" value="Unassembled WGS sequence"/>
</dbReference>
<evidence type="ECO:0000313" key="1">
    <source>
        <dbReference type="EMBL" id="SFR93691.1"/>
    </source>
</evidence>
<name>A0A1I6KR68_9EURY</name>
<dbReference type="EMBL" id="FOZK01000001">
    <property type="protein sequence ID" value="SFR93691.1"/>
    <property type="molecule type" value="Genomic_DNA"/>
</dbReference>
<organism evidence="1 2">
    <name type="scientific">Halomicrobium zhouii</name>
    <dbReference type="NCBI Taxonomy" id="767519"/>
    <lineage>
        <taxon>Archaea</taxon>
        <taxon>Methanobacteriati</taxon>
        <taxon>Methanobacteriota</taxon>
        <taxon>Stenosarchaea group</taxon>
        <taxon>Halobacteria</taxon>
        <taxon>Halobacteriales</taxon>
        <taxon>Haloarculaceae</taxon>
        <taxon>Halomicrobium</taxon>
    </lineage>
</organism>
<keyword evidence="2" id="KW-1185">Reference proteome</keyword>
<sequence>MSTETVEQTDDYTAEIDGTHGIPIFTYNKYVSGEELRAVARRWAEIVEEENADRYLVNTEEIAAHNDEDKQWLGKTWVPNLIDQGVRAGAGVYADSVISKGDMERIEEKLNAIDPDYEYRTFGSQSKAVEWLAEQ</sequence>
<dbReference type="STRING" id="767519.SAMN05216559_1352"/>
<protein>
    <recommendedName>
        <fullName evidence="3">SpoIIAA-like</fullName>
    </recommendedName>
</protein>
<dbReference type="OrthoDB" id="320547at2157"/>
<evidence type="ECO:0000313" key="2">
    <source>
        <dbReference type="Proteomes" id="UP000199062"/>
    </source>
</evidence>
<proteinExistence type="predicted"/>
<dbReference type="RefSeq" id="WP_177227225.1">
    <property type="nucleotide sequence ID" value="NZ_FOZK01000001.1"/>
</dbReference>
<reference evidence="1 2" key="1">
    <citation type="submission" date="2016-10" db="EMBL/GenBank/DDBJ databases">
        <authorList>
            <person name="de Groot N.N."/>
        </authorList>
    </citation>
    <scope>NUCLEOTIDE SEQUENCE [LARGE SCALE GENOMIC DNA]</scope>
    <source>
        <strain evidence="1 2">CGMCC 1.10457</strain>
    </source>
</reference>
<gene>
    <name evidence="1" type="ORF">SAMN05216559_1352</name>
</gene>
<dbReference type="AlphaFoldDB" id="A0A1I6KR68"/>
<accession>A0A1I6KR68</accession>